<protein>
    <submittedName>
        <fullName evidence="5">4Fe-4S ferredoxin</fullName>
    </submittedName>
</protein>
<keyword evidence="1" id="KW-0479">Metal-binding</keyword>
<evidence type="ECO:0000313" key="5">
    <source>
        <dbReference type="EMBL" id="HDQ98933.1"/>
    </source>
</evidence>
<feature type="domain" description="4Fe-4S ferredoxin-type" evidence="4">
    <location>
        <begin position="302"/>
        <end position="330"/>
    </location>
</feature>
<dbReference type="GO" id="GO:0046872">
    <property type="term" value="F:metal ion binding"/>
    <property type="evidence" value="ECO:0007669"/>
    <property type="project" value="UniProtKB-KW"/>
</dbReference>
<dbReference type="InterPro" id="IPR017896">
    <property type="entry name" value="4Fe4S_Fe-S-bd"/>
</dbReference>
<dbReference type="GO" id="GO:0051536">
    <property type="term" value="F:iron-sulfur cluster binding"/>
    <property type="evidence" value="ECO:0007669"/>
    <property type="project" value="UniProtKB-KW"/>
</dbReference>
<evidence type="ECO:0000259" key="4">
    <source>
        <dbReference type="PROSITE" id="PS51379"/>
    </source>
</evidence>
<dbReference type="InterPro" id="IPR009051">
    <property type="entry name" value="Helical_ferredxn"/>
</dbReference>
<reference evidence="5" key="1">
    <citation type="journal article" date="2020" name="mSystems">
        <title>Genome- and Community-Level Interaction Insights into Carbon Utilization and Element Cycling Functions of Hydrothermarchaeota in Hydrothermal Sediment.</title>
        <authorList>
            <person name="Zhou Z."/>
            <person name="Liu Y."/>
            <person name="Xu W."/>
            <person name="Pan J."/>
            <person name="Luo Z.H."/>
            <person name="Li M."/>
        </authorList>
    </citation>
    <scope>NUCLEOTIDE SEQUENCE [LARGE SCALE GENOMIC DNA]</scope>
    <source>
        <strain evidence="5">SpSt-1182</strain>
    </source>
</reference>
<accession>A0A7V0XED9</accession>
<gene>
    <name evidence="5" type="ORF">ENN51_01405</name>
</gene>
<proteinExistence type="predicted"/>
<dbReference type="Pfam" id="PF17179">
    <property type="entry name" value="Fer4_22"/>
    <property type="match status" value="1"/>
</dbReference>
<dbReference type="PANTHER" id="PTHR40447:SF1">
    <property type="entry name" value="ANAEROBIC SULFITE REDUCTASE SUBUNIT A"/>
    <property type="match status" value="1"/>
</dbReference>
<dbReference type="InterPro" id="IPR017900">
    <property type="entry name" value="4Fe4S_Fe_S_CS"/>
</dbReference>
<organism evidence="5">
    <name type="scientific">candidate division WOR-3 bacterium</name>
    <dbReference type="NCBI Taxonomy" id="2052148"/>
    <lineage>
        <taxon>Bacteria</taxon>
        <taxon>Bacteria division WOR-3</taxon>
    </lineage>
</organism>
<dbReference type="AlphaFoldDB" id="A0A7V0XED9"/>
<evidence type="ECO:0000256" key="2">
    <source>
        <dbReference type="ARBA" id="ARBA00023004"/>
    </source>
</evidence>
<evidence type="ECO:0000256" key="1">
    <source>
        <dbReference type="ARBA" id="ARBA00022723"/>
    </source>
</evidence>
<dbReference type="PROSITE" id="PS51379">
    <property type="entry name" value="4FE4S_FER_2"/>
    <property type="match status" value="2"/>
</dbReference>
<feature type="domain" description="4Fe-4S ferredoxin-type" evidence="4">
    <location>
        <begin position="222"/>
        <end position="254"/>
    </location>
</feature>
<name>A0A7V0XED9_UNCW3</name>
<dbReference type="Proteomes" id="UP000885672">
    <property type="component" value="Unassembled WGS sequence"/>
</dbReference>
<dbReference type="PROSITE" id="PS00198">
    <property type="entry name" value="4FE4S_FER_1"/>
    <property type="match status" value="2"/>
</dbReference>
<dbReference type="Gene3D" id="1.10.1060.10">
    <property type="entry name" value="Alpha-helical ferredoxin"/>
    <property type="match status" value="1"/>
</dbReference>
<keyword evidence="3" id="KW-0411">Iron-sulfur</keyword>
<comment type="caution">
    <text evidence="5">The sequence shown here is derived from an EMBL/GenBank/DDBJ whole genome shotgun (WGS) entry which is preliminary data.</text>
</comment>
<dbReference type="EMBL" id="DSBX01000052">
    <property type="protein sequence ID" value="HDQ98933.1"/>
    <property type="molecule type" value="Genomic_DNA"/>
</dbReference>
<sequence>MTPRLLAKKDLGRFIAALAKEAEVWAPVKSTDRENCRFGPVTGAEGICLDCLQTRLPVKELFLPQREILFRFKSDSPARVKPVSDIPARVVFGVRPCDAAALELFDRVFLDPAGDDPYYRHRRERTALIGVACDDPGTACFCTAVGGDPHGTAALDLLLEDIGDRWLCRPLTEKGERLAAARGPAGKDDCAETERRAAAAREQMTFAPDLAQLAEKLAGAFDHEIWEELARPCVNCGVCTYLCPTCHCFDVTDEERHGRGARIRAWDSCQFSLFTRHASGHNPRPTGTTRLRNRTLHKFRYFPHTHGPLLCVGCGRCIIHCPAGIDLRETLETLTATLR</sequence>
<keyword evidence="2" id="KW-0408">Iron</keyword>
<evidence type="ECO:0000256" key="3">
    <source>
        <dbReference type="ARBA" id="ARBA00023014"/>
    </source>
</evidence>
<dbReference type="PANTHER" id="PTHR40447">
    <property type="entry name" value="ANAEROBIC SULFITE REDUCTASE SUBUNIT A"/>
    <property type="match status" value="1"/>
</dbReference>
<dbReference type="SUPFAM" id="SSF46548">
    <property type="entry name" value="alpha-helical ferredoxin"/>
    <property type="match status" value="1"/>
</dbReference>